<sequence length="466" mass="54379">MNNYPQFYHKFNDILMIILGISLPPLLVKFIPAYYYGDIEIFRRWGDCWGENIYSLCKADYPVIGISLTAGIIHHIKDIFKTSDPEIITQLFRYFLAVFDAFNFLLFVYLSSLMRFGFPIFIALLLLLVPSTWIGTAVWGQIDGCSLFFCLLFIICLIKSWLTHNLSVNIYISTVWLSLGSLSLSLYILTKQLGIFSIFFIIFLFIVTSVKLWNIFSQKSVYLLLLFFTIFSFSFYLIDSSFEIKNSFYSSSYWFILTEANIHKSVISWNGFNLWMFLPEDMMSSDKITLFYFMGNHKITVYQAGITLYSLFISFIFITGFRKVQKLLKQTQNTELYLIALLCFFLGLSYLGFNVLLTGTHERYLHLGYPFILIAVIWFYSQEIGFSGVAVIGCFFCATSYGLFVYSIMNPLPRLLFPFQRHQFLASIHLFLLLFLLAKWIEICQGTRLNRKIDSVIKRFLKTYNP</sequence>
<dbReference type="STRING" id="41431.PCC8801_0083"/>
<feature type="transmembrane region" description="Helical" evidence="1">
    <location>
        <begin position="336"/>
        <end position="357"/>
    </location>
</feature>
<dbReference type="OrthoDB" id="431453at2"/>
<dbReference type="AlphaFoldDB" id="B7K0N5"/>
<organism evidence="2 3">
    <name type="scientific">Rippkaea orientalis (strain PCC 8801 / RF-1)</name>
    <name type="common">Cyanothece sp. (strain PCC 8801)</name>
    <dbReference type="NCBI Taxonomy" id="41431"/>
    <lineage>
        <taxon>Bacteria</taxon>
        <taxon>Bacillati</taxon>
        <taxon>Cyanobacteriota</taxon>
        <taxon>Cyanophyceae</taxon>
        <taxon>Oscillatoriophycideae</taxon>
        <taxon>Chroococcales</taxon>
        <taxon>Aphanothecaceae</taxon>
        <taxon>Rippkaea</taxon>
        <taxon>Rippkaea orientalis</taxon>
    </lineage>
</organism>
<feature type="transmembrane region" description="Helical" evidence="1">
    <location>
        <begin position="196"/>
        <end position="215"/>
    </location>
</feature>
<keyword evidence="1" id="KW-0472">Membrane</keyword>
<gene>
    <name evidence="2" type="ordered locus">PCC8801_0083</name>
</gene>
<feature type="transmembrane region" description="Helical" evidence="1">
    <location>
        <begin position="424"/>
        <end position="441"/>
    </location>
</feature>
<protein>
    <recommendedName>
        <fullName evidence="4">Glycosyltransferase RgtA/B/C/D-like domain-containing protein</fullName>
    </recommendedName>
</protein>
<evidence type="ECO:0008006" key="4">
    <source>
        <dbReference type="Google" id="ProtNLM"/>
    </source>
</evidence>
<dbReference type="HOGENOM" id="CLU_542693_0_0_3"/>
<feature type="transmembrane region" description="Helical" evidence="1">
    <location>
        <begin position="145"/>
        <end position="162"/>
    </location>
</feature>
<feature type="transmembrane region" description="Helical" evidence="1">
    <location>
        <begin position="386"/>
        <end position="412"/>
    </location>
</feature>
<evidence type="ECO:0000313" key="3">
    <source>
        <dbReference type="Proteomes" id="UP000008204"/>
    </source>
</evidence>
<feature type="transmembrane region" description="Helical" evidence="1">
    <location>
        <begin position="301"/>
        <end position="321"/>
    </location>
</feature>
<feature type="transmembrane region" description="Helical" evidence="1">
    <location>
        <begin position="116"/>
        <end position="138"/>
    </location>
</feature>
<dbReference type="KEGG" id="cyp:PCC8801_0083"/>
<evidence type="ECO:0000256" key="1">
    <source>
        <dbReference type="SAM" id="Phobius"/>
    </source>
</evidence>
<feature type="transmembrane region" description="Helical" evidence="1">
    <location>
        <begin position="91"/>
        <end position="110"/>
    </location>
</feature>
<dbReference type="eggNOG" id="ENOG5033RC1">
    <property type="taxonomic scope" value="Bacteria"/>
</dbReference>
<feature type="transmembrane region" description="Helical" evidence="1">
    <location>
        <begin position="221"/>
        <end position="238"/>
    </location>
</feature>
<dbReference type="Proteomes" id="UP000008204">
    <property type="component" value="Chromosome"/>
</dbReference>
<keyword evidence="1" id="KW-0812">Transmembrane</keyword>
<feature type="transmembrane region" description="Helical" evidence="1">
    <location>
        <begin position="364"/>
        <end position="380"/>
    </location>
</feature>
<name>B7K0N5_RIPO1</name>
<dbReference type="RefSeq" id="WP_012593466.1">
    <property type="nucleotide sequence ID" value="NC_011726.1"/>
</dbReference>
<keyword evidence="1" id="KW-1133">Transmembrane helix</keyword>
<accession>B7K0N5</accession>
<dbReference type="EMBL" id="CP001287">
    <property type="protein sequence ID" value="ACK64189.1"/>
    <property type="molecule type" value="Genomic_DNA"/>
</dbReference>
<proteinExistence type="predicted"/>
<reference evidence="3" key="1">
    <citation type="journal article" date="2011" name="MBio">
        <title>Novel metabolic attributes of the genus Cyanothece, comprising a group of unicellular nitrogen-fixing Cyanobacteria.</title>
        <authorList>
            <person name="Bandyopadhyay A."/>
            <person name="Elvitigala T."/>
            <person name="Welsh E."/>
            <person name="Stockel J."/>
            <person name="Liberton M."/>
            <person name="Min H."/>
            <person name="Sherman L.A."/>
            <person name="Pakrasi H.B."/>
        </authorList>
    </citation>
    <scope>NUCLEOTIDE SEQUENCE [LARGE SCALE GENOMIC DNA]</scope>
    <source>
        <strain evidence="3">PCC 8801</strain>
    </source>
</reference>
<keyword evidence="3" id="KW-1185">Reference proteome</keyword>
<feature type="transmembrane region" description="Helical" evidence="1">
    <location>
        <begin position="14"/>
        <end position="36"/>
    </location>
</feature>
<feature type="transmembrane region" description="Helical" evidence="1">
    <location>
        <begin position="168"/>
        <end position="189"/>
    </location>
</feature>
<evidence type="ECO:0000313" key="2">
    <source>
        <dbReference type="EMBL" id="ACK64189.1"/>
    </source>
</evidence>